<feature type="transmembrane region" description="Helical" evidence="2">
    <location>
        <begin position="288"/>
        <end position="311"/>
    </location>
</feature>
<organism evidence="6 7">
    <name type="scientific">Collinsella stercoris DSM 13279</name>
    <dbReference type="NCBI Taxonomy" id="445975"/>
    <lineage>
        <taxon>Bacteria</taxon>
        <taxon>Bacillati</taxon>
        <taxon>Actinomycetota</taxon>
        <taxon>Coriobacteriia</taxon>
        <taxon>Coriobacteriales</taxon>
        <taxon>Coriobacteriaceae</taxon>
        <taxon>Collinsella</taxon>
    </lineage>
</organism>
<comment type="caution">
    <text evidence="6">The sequence shown here is derived from an EMBL/GenBank/DDBJ whole genome shotgun (WGS) entry which is preliminary data.</text>
</comment>
<feature type="transmembrane region" description="Helical" evidence="2">
    <location>
        <begin position="489"/>
        <end position="512"/>
    </location>
</feature>
<reference evidence="6 7" key="2">
    <citation type="submission" date="2008-10" db="EMBL/GenBank/DDBJ databases">
        <authorList>
            <person name="Fulton L."/>
            <person name="Clifton S."/>
            <person name="Fulton B."/>
            <person name="Xu J."/>
            <person name="Minx P."/>
            <person name="Pepin K.H."/>
            <person name="Johnson M."/>
            <person name="Thiruvilangam P."/>
            <person name="Bhonagiri V."/>
            <person name="Nash W.E."/>
            <person name="Mardis E.R."/>
            <person name="Wilson R.K."/>
        </authorList>
    </citation>
    <scope>NUCLEOTIDE SEQUENCE [LARGE SCALE GENOMIC DNA]</scope>
    <source>
        <strain evidence="6 7">DSM 13279</strain>
    </source>
</reference>
<name>B6GAP4_9ACTN</name>
<evidence type="ECO:0000313" key="6">
    <source>
        <dbReference type="EMBL" id="EEA90662.1"/>
    </source>
</evidence>
<dbReference type="InterPro" id="IPR018702">
    <property type="entry name" value="DUF2207"/>
</dbReference>
<evidence type="ECO:0000256" key="2">
    <source>
        <dbReference type="SAM" id="Phobius"/>
    </source>
</evidence>
<feature type="chain" id="PRO_5002845132" description="DUF2207 domain-containing protein" evidence="3">
    <location>
        <begin position="18"/>
        <end position="646"/>
    </location>
</feature>
<dbReference type="EMBL" id="ABXJ01000066">
    <property type="protein sequence ID" value="EEA90662.1"/>
    <property type="molecule type" value="Genomic_DNA"/>
</dbReference>
<dbReference type="Pfam" id="PF09972">
    <property type="entry name" value="DUF2207"/>
    <property type="match status" value="1"/>
</dbReference>
<dbReference type="AlphaFoldDB" id="B6GAP4"/>
<dbReference type="InterPro" id="IPR048389">
    <property type="entry name" value="YciQ-like_C"/>
</dbReference>
<keyword evidence="2" id="KW-1133">Transmembrane helix</keyword>
<proteinExistence type="predicted"/>
<dbReference type="HOGENOM" id="CLU_026556_1_1_11"/>
<evidence type="ECO:0008006" key="8">
    <source>
        <dbReference type="Google" id="ProtNLM"/>
    </source>
</evidence>
<evidence type="ECO:0000313" key="7">
    <source>
        <dbReference type="Proteomes" id="UP000003560"/>
    </source>
</evidence>
<keyword evidence="7" id="KW-1185">Reference proteome</keyword>
<dbReference type="eggNOG" id="COG4907">
    <property type="taxonomic scope" value="Bacteria"/>
</dbReference>
<feature type="transmembrane region" description="Helical" evidence="2">
    <location>
        <begin position="461"/>
        <end position="483"/>
    </location>
</feature>
<gene>
    <name evidence="6" type="ORF">COLSTE_01144</name>
</gene>
<feature type="region of interest" description="Disordered" evidence="1">
    <location>
        <begin position="619"/>
        <end position="646"/>
    </location>
</feature>
<feature type="domain" description="DUF2207" evidence="4">
    <location>
        <begin position="23"/>
        <end position="249"/>
    </location>
</feature>
<dbReference type="OrthoDB" id="5507254at2"/>
<evidence type="ECO:0000256" key="3">
    <source>
        <dbReference type="SAM" id="SignalP"/>
    </source>
</evidence>
<protein>
    <recommendedName>
        <fullName evidence="8">DUF2207 domain-containing protein</fullName>
    </recommendedName>
</protein>
<dbReference type="Proteomes" id="UP000003560">
    <property type="component" value="Unassembled WGS sequence"/>
</dbReference>
<keyword evidence="3" id="KW-0732">Signal</keyword>
<dbReference type="Pfam" id="PF20990">
    <property type="entry name" value="DUF2207_C"/>
    <property type="match status" value="1"/>
</dbReference>
<evidence type="ECO:0000259" key="4">
    <source>
        <dbReference type="Pfam" id="PF09972"/>
    </source>
</evidence>
<feature type="signal peptide" evidence="3">
    <location>
        <begin position="1"/>
        <end position="17"/>
    </location>
</feature>
<keyword evidence="2" id="KW-0812">Transmembrane</keyword>
<feature type="compositionally biased region" description="Gly residues" evidence="1">
    <location>
        <begin position="622"/>
        <end position="646"/>
    </location>
</feature>
<sequence>MCALALALFAVPAAASADTYALPRVDIEARVMENGDLFVTEARTFSFEDTVNGVYWSIPFAQNEQGDSSSVTVLSVSERDGAVDGSADGAVDGSADGAQEALADARPMTEVEDAQPGDQHVYTVEDEGTALKLKVFIPRVDGDEVTVWVSYMIQGAVMAWPDTAELYWQFIGPDWEEDAENVHLSVTFAGAELGPLANTEAKDANFRAWGHGPLDGSVLLDASDAADPVVTLMVPTVHAGQFAEVRVAFPADWVPGLASSGEARLDTILAQEAQWAEEANAERARARIVATVGTVALTVLPAMLLVVTVWLRRARYTSPKPVVDETYFRDVPSDDHPAVLSALMHGGAVEDCAFIASLMKLTDDRVVKIVHESRTEDRFLGLGEKAVEEYSLRLIARERIEDPVDMAVVDMYFGPDAQNGEEMKFGAFKYLEDAGERLDAFKGQVTAELERRNLVNLVPTAFKAAVGGAGIVLMFAAIFFIVYTDAVNLPFVLAGMGLTIAAAVLAATAKYYSSETVELLARCNGLKRWLEDFTNLDEAVPDDLILWNRMLVLAVAFGVSEEVLRRLADAVPEDRRVDESGGYYFPSYWWFYHHGTLHSPMSEMHEAYQATIHELSSSSDSSGGGFGGGFSGGGGGGVGGGGGGTF</sequence>
<reference evidence="6 7" key="1">
    <citation type="submission" date="2008-10" db="EMBL/GenBank/DDBJ databases">
        <title>Draft genome sequence of Collinsella stercoris (DSM 13279).</title>
        <authorList>
            <person name="Sudarsanam P."/>
            <person name="Ley R."/>
            <person name="Guruge J."/>
            <person name="Turnbaugh P.J."/>
            <person name="Mahowald M."/>
            <person name="Liep D."/>
            <person name="Gordon J."/>
        </authorList>
    </citation>
    <scope>NUCLEOTIDE SEQUENCE [LARGE SCALE GENOMIC DNA]</scope>
    <source>
        <strain evidence="6 7">DSM 13279</strain>
    </source>
</reference>
<dbReference type="STRING" id="445975.COLSTE_01144"/>
<evidence type="ECO:0000259" key="5">
    <source>
        <dbReference type="Pfam" id="PF20990"/>
    </source>
</evidence>
<accession>B6GAP4</accession>
<feature type="domain" description="Predicted membrane protein YciQ-like C-terminal" evidence="5">
    <location>
        <begin position="326"/>
        <end position="567"/>
    </location>
</feature>
<evidence type="ECO:0000256" key="1">
    <source>
        <dbReference type="SAM" id="MobiDB-lite"/>
    </source>
</evidence>
<keyword evidence="2" id="KW-0472">Membrane</keyword>